<gene>
    <name evidence="1" type="ORF">BDR25DRAFT_242968</name>
</gene>
<protein>
    <submittedName>
        <fullName evidence="1">Uncharacterized protein</fullName>
    </submittedName>
</protein>
<organism evidence="1 2">
    <name type="scientific">Lindgomyces ingoldianus</name>
    <dbReference type="NCBI Taxonomy" id="673940"/>
    <lineage>
        <taxon>Eukaryota</taxon>
        <taxon>Fungi</taxon>
        <taxon>Dikarya</taxon>
        <taxon>Ascomycota</taxon>
        <taxon>Pezizomycotina</taxon>
        <taxon>Dothideomycetes</taxon>
        <taxon>Pleosporomycetidae</taxon>
        <taxon>Pleosporales</taxon>
        <taxon>Lindgomycetaceae</taxon>
        <taxon>Lindgomyces</taxon>
    </lineage>
</organism>
<name>A0ACB6QBE5_9PLEO</name>
<sequence>MGLPTTPQDSAPAYEDVIQDHPVNQYTPSGSASAYSAVPQDDVEMHAHMHDASPPTPQPQGQESLAQTIAGVFRPKPHVHCKECDVMTQAREQRENEKHCCTMVAVTFIVAFICALLLGIVVAGSIAKIKRHNMHD</sequence>
<comment type="caution">
    <text evidence="1">The sequence shown here is derived from an EMBL/GenBank/DDBJ whole genome shotgun (WGS) entry which is preliminary data.</text>
</comment>
<proteinExistence type="predicted"/>
<keyword evidence="2" id="KW-1185">Reference proteome</keyword>
<dbReference type="EMBL" id="MU003538">
    <property type="protein sequence ID" value="KAF2464278.1"/>
    <property type="molecule type" value="Genomic_DNA"/>
</dbReference>
<evidence type="ECO:0000313" key="2">
    <source>
        <dbReference type="Proteomes" id="UP000799755"/>
    </source>
</evidence>
<evidence type="ECO:0000313" key="1">
    <source>
        <dbReference type="EMBL" id="KAF2464278.1"/>
    </source>
</evidence>
<reference evidence="1" key="1">
    <citation type="journal article" date="2020" name="Stud. Mycol.">
        <title>101 Dothideomycetes genomes: a test case for predicting lifestyles and emergence of pathogens.</title>
        <authorList>
            <person name="Haridas S."/>
            <person name="Albert R."/>
            <person name="Binder M."/>
            <person name="Bloem J."/>
            <person name="Labutti K."/>
            <person name="Salamov A."/>
            <person name="Andreopoulos B."/>
            <person name="Baker S."/>
            <person name="Barry K."/>
            <person name="Bills G."/>
            <person name="Bluhm B."/>
            <person name="Cannon C."/>
            <person name="Castanera R."/>
            <person name="Culley D."/>
            <person name="Daum C."/>
            <person name="Ezra D."/>
            <person name="Gonzalez J."/>
            <person name="Henrissat B."/>
            <person name="Kuo A."/>
            <person name="Liang C."/>
            <person name="Lipzen A."/>
            <person name="Lutzoni F."/>
            <person name="Magnuson J."/>
            <person name="Mondo S."/>
            <person name="Nolan M."/>
            <person name="Ohm R."/>
            <person name="Pangilinan J."/>
            <person name="Park H.-J."/>
            <person name="Ramirez L."/>
            <person name="Alfaro M."/>
            <person name="Sun H."/>
            <person name="Tritt A."/>
            <person name="Yoshinaga Y."/>
            <person name="Zwiers L.-H."/>
            <person name="Turgeon B."/>
            <person name="Goodwin S."/>
            <person name="Spatafora J."/>
            <person name="Crous P."/>
            <person name="Grigoriev I."/>
        </authorList>
    </citation>
    <scope>NUCLEOTIDE SEQUENCE</scope>
    <source>
        <strain evidence="1">ATCC 200398</strain>
    </source>
</reference>
<accession>A0ACB6QBE5</accession>
<dbReference type="Proteomes" id="UP000799755">
    <property type="component" value="Unassembled WGS sequence"/>
</dbReference>